<dbReference type="FunFam" id="3.20.20.140:FF:000214">
    <property type="entry name" value="AMP deaminase Amd1, putative (AFU_orthologue AFUA_8G02860)"/>
    <property type="match status" value="1"/>
</dbReference>
<proteinExistence type="inferred from homology"/>
<dbReference type="Proteomes" id="UP000593570">
    <property type="component" value="Unassembled WGS sequence"/>
</dbReference>
<feature type="transmembrane region" description="Helical" evidence="18">
    <location>
        <begin position="261"/>
        <end position="282"/>
    </location>
</feature>
<feature type="transmembrane region" description="Helical" evidence="18">
    <location>
        <begin position="64"/>
        <end position="84"/>
    </location>
</feature>
<dbReference type="Pfam" id="PF19326">
    <property type="entry name" value="AMP_deaminase"/>
    <property type="match status" value="1"/>
</dbReference>
<keyword evidence="8 18" id="KW-0812">Transmembrane</keyword>
<evidence type="ECO:0000256" key="18">
    <source>
        <dbReference type="SAM" id="Phobius"/>
    </source>
</evidence>
<evidence type="ECO:0000256" key="17">
    <source>
        <dbReference type="SAM" id="MobiDB-lite"/>
    </source>
</evidence>
<comment type="caution">
    <text evidence="22">The sequence shown here is derived from an EMBL/GenBank/DDBJ whole genome shotgun (WGS) entry which is preliminary data.</text>
</comment>
<evidence type="ECO:0000256" key="4">
    <source>
        <dbReference type="ARBA" id="ARBA00006676"/>
    </source>
</evidence>
<dbReference type="GO" id="GO:0003876">
    <property type="term" value="F:AMP deaminase activity"/>
    <property type="evidence" value="ECO:0007669"/>
    <property type="project" value="UniProtKB-EC"/>
</dbReference>
<dbReference type="Pfam" id="PF08449">
    <property type="entry name" value="UAA"/>
    <property type="match status" value="1"/>
</dbReference>
<dbReference type="Pfam" id="PF20737">
    <property type="entry name" value="Glyco_hydro127C"/>
    <property type="match status" value="1"/>
</dbReference>
<keyword evidence="14 18" id="KW-0472">Membrane</keyword>
<feature type="compositionally biased region" description="Acidic residues" evidence="17">
    <location>
        <begin position="1998"/>
        <end position="2009"/>
    </location>
</feature>
<dbReference type="InterPro" id="IPR006329">
    <property type="entry name" value="AMPD"/>
</dbReference>
<evidence type="ECO:0000256" key="15">
    <source>
        <dbReference type="ARBA" id="ARBA00072037"/>
    </source>
</evidence>
<evidence type="ECO:0000256" key="2">
    <source>
        <dbReference type="ARBA" id="ARBA00004127"/>
    </source>
</evidence>
<dbReference type="Gene3D" id="3.20.20.140">
    <property type="entry name" value="Metal-dependent hydrolases"/>
    <property type="match status" value="1"/>
</dbReference>
<evidence type="ECO:0000259" key="19">
    <source>
        <dbReference type="Pfam" id="PF07944"/>
    </source>
</evidence>
<evidence type="ECO:0000313" key="22">
    <source>
        <dbReference type="EMBL" id="KAF6529116.1"/>
    </source>
</evidence>
<comment type="cofactor">
    <cofactor evidence="1">
        <name>Zn(2+)</name>
        <dbReference type="ChEBI" id="CHEBI:29105"/>
    </cofactor>
</comment>
<keyword evidence="13" id="KW-0546">Nucleotide metabolism</keyword>
<keyword evidence="10" id="KW-0378">Hydrolase</keyword>
<dbReference type="InterPro" id="IPR006650">
    <property type="entry name" value="A/AMP_deam_AS"/>
</dbReference>
<feature type="region of interest" description="Disordered" evidence="17">
    <location>
        <begin position="1951"/>
        <end position="1970"/>
    </location>
</feature>
<dbReference type="NCBIfam" id="TIGR01429">
    <property type="entry name" value="AMP_deaminase"/>
    <property type="match status" value="1"/>
</dbReference>
<dbReference type="PANTHER" id="PTHR11359:SF0">
    <property type="entry name" value="AMP DEAMINASE"/>
    <property type="match status" value="1"/>
</dbReference>
<dbReference type="PROSITE" id="PS00485">
    <property type="entry name" value="A_DEAMINASE"/>
    <property type="match status" value="1"/>
</dbReference>
<dbReference type="GO" id="GO:0046872">
    <property type="term" value="F:metal ion binding"/>
    <property type="evidence" value="ECO:0007669"/>
    <property type="project" value="UniProtKB-KW"/>
</dbReference>
<dbReference type="NCBIfam" id="TIGR00803">
    <property type="entry name" value="nst"/>
    <property type="match status" value="1"/>
</dbReference>
<evidence type="ECO:0000256" key="1">
    <source>
        <dbReference type="ARBA" id="ARBA00001947"/>
    </source>
</evidence>
<evidence type="ECO:0000256" key="13">
    <source>
        <dbReference type="ARBA" id="ARBA00023080"/>
    </source>
</evidence>
<dbReference type="SUPFAM" id="SSF48208">
    <property type="entry name" value="Six-hairpin glycosidases"/>
    <property type="match status" value="1"/>
</dbReference>
<feature type="transmembrane region" description="Helical" evidence="18">
    <location>
        <begin position="96"/>
        <end position="114"/>
    </location>
</feature>
<feature type="domain" description="Non-reducing end beta-L-arabinofuranosidase-like GH127 C-terminal" evidence="21">
    <location>
        <begin position="915"/>
        <end position="1010"/>
    </location>
</feature>
<dbReference type="InterPro" id="IPR049049">
    <property type="entry name" value="Beta-AFase-like_GH127_C"/>
</dbReference>
<name>A0A8H6H4E5_FUSOX</name>
<dbReference type="InterPro" id="IPR032466">
    <property type="entry name" value="Metal_Hydrolase"/>
</dbReference>
<feature type="region of interest" description="Disordered" evidence="17">
    <location>
        <begin position="1154"/>
        <end position="1226"/>
    </location>
</feature>
<dbReference type="InterPro" id="IPR013657">
    <property type="entry name" value="SCL35B1-4/HUT1"/>
</dbReference>
<dbReference type="UniPathway" id="UPA00591">
    <property type="reaction ID" value="UER00663"/>
</dbReference>
<feature type="domain" description="Non-reducing end beta-L-arabinofuranosidase-like GH127 middle" evidence="20">
    <location>
        <begin position="807"/>
        <end position="886"/>
    </location>
</feature>
<evidence type="ECO:0000256" key="6">
    <source>
        <dbReference type="ARBA" id="ARBA00022448"/>
    </source>
</evidence>
<feature type="region of interest" description="Disordered" evidence="17">
    <location>
        <begin position="1024"/>
        <end position="1079"/>
    </location>
</feature>
<feature type="compositionally biased region" description="Polar residues" evidence="17">
    <location>
        <begin position="1279"/>
        <end position="1307"/>
    </location>
</feature>
<feature type="transmembrane region" description="Helical" evidence="18">
    <location>
        <begin position="186"/>
        <end position="204"/>
    </location>
</feature>
<dbReference type="SUPFAM" id="SSF51556">
    <property type="entry name" value="Metallo-dependent hydrolases"/>
    <property type="match status" value="1"/>
</dbReference>
<dbReference type="Pfam" id="PF07944">
    <property type="entry name" value="Beta-AFase-like_GH127_cat"/>
    <property type="match status" value="1"/>
</dbReference>
<comment type="subcellular location">
    <subcellularLocation>
        <location evidence="2">Endomembrane system</location>
        <topology evidence="2">Multi-pass membrane protein</topology>
    </subcellularLocation>
</comment>
<comment type="pathway">
    <text evidence="3">Purine metabolism; IMP biosynthesis via salvage pathway; IMP from AMP: step 1/1.</text>
</comment>
<evidence type="ECO:0000256" key="5">
    <source>
        <dbReference type="ARBA" id="ARBA00012775"/>
    </source>
</evidence>
<protein>
    <recommendedName>
        <fullName evidence="15">AMP deaminase</fullName>
        <ecNumber evidence="5">3.5.4.6</ecNumber>
    </recommendedName>
    <alternativeName>
        <fullName evidence="16">Myoadenylate deaminase</fullName>
    </alternativeName>
</protein>
<keyword evidence="7" id="KW-0762">Sugar transport</keyword>
<dbReference type="GO" id="GO:0005975">
    <property type="term" value="P:carbohydrate metabolic process"/>
    <property type="evidence" value="ECO:0007669"/>
    <property type="project" value="InterPro"/>
</dbReference>
<dbReference type="EMBL" id="JACDXP010000001">
    <property type="protein sequence ID" value="KAF6529116.1"/>
    <property type="molecule type" value="Genomic_DNA"/>
</dbReference>
<sequence length="2009" mass="225215">MATEIPSHILRKRTAASDMTVLENSIRRDSASHEAPVNDLEQGSRSSVAQNIANLVAHEVGPSLLTVGVMLSLIFGGCCSNVYALEAIVNFEPSSGTLLTFVQFLFVAVTGFIAQFDKNSRFFLTPNKVPISRWIFNIVLFFTINVLNNHAFSYDISVPVHIILRSGGSITTMAAGYLYGKRYSQMQVVAVVLLTLGVILAAWSDAQAKGTSESSGRPAFSTGLVILFVAQLLSAIMGLYTEATYAEYGPQWKENLFYSHALSLPLFLPFAPSMARTFAHLMTSTPLQLPGVFGFATTKFQIPSQILFLITNVLTQYACIRGVNLLAAASTALTVTIVLNIRKLVSLLLSIWLFGNKLAPGTLLGAIITTFKGESTLSRRRKTVSRITVRTQLDQLRSTGRYDCFRLNWHPIYDDKSMWPVPYHLFWDSDIAKWIEGACYFLADPDEYDEDIDQAVRELVDMIRSAQQQDGYLNVHYTVVEPGKRWTNIRDMHELYNAGHLIEAAIAHKEYYKNDLLLEPIEKYVSLITKHFGLGEGQLKGYPGHPEIELSLFRLYAATGNTGAFDLAQYFLTERGNTDGHEGKHFYDWEREKRGESPWLRSNSYPQSRAYWYCQAHVPITAQNTIEGHAVRAGYLLTAVADMLHLSAESGKALPDAEAWSQALHRLWDSMVDRKMYLTGGIGAMAQWEGFGIDYFLPQGTDEGGCYAETCASIAFVMLAERMLHLDLDSRYADIIELCLYNTIMTAMSLDGKSFTYINQLASSETDKNMREGWFWCACCPPNLTRLFGSLGGYLWDYGTEGNGVFVNVHLYTGAELQFKVGYSIVTLQQKTNWPWESKVDFELSSPSFLQTTIRLRLPAWSKGRFTLYPPANLTTSKVEKGYISLRPSYLSENPRFSLDIHGFEPRFISPHPYSNQRNLSLARGPIVYCVEDVDNPSESNHFKDVFIRTDSSVTEEKVVHEASGEEYVAMQAQGWKQSPSALGSLSPETAESVNLVFVPYYFRANRGGDDCENQGIAMAGGPIFEESESSALDVRARESDEEIDETRDSGATGHGASHNAPSDAGSHTGNEAEELEDGMLLRDLPKRTTFYDPVAERQMSQTDAKYFYHRNKADARSGGGAGYQSIPQSPFLASGSRPATEYGADSLVLDSSGRRVESFPPGLEMPNPAVDSGFTQSPTKFDAQPAPFPPSHPSALPHAGQVAQDPRLPDGSSNGLPSGGLFDTEPHITSELSAISKNIQRILDTRRKYIALSNQGPDDNPRDGPDWEIYPPPPEPAWQQSSRQRASTTEHVPGQENTGLNGSKDATGSIPGELPQEHHEGRRSARRRKPGQDIGEDFDMADILPLPGDDGRSYKLDDSGVYQVFEGHDTQTPAIKVPTIREFYMDLDDILDVSSDGPSKSFAFRRLQYLEGKFNLYVLLNEYQETADSKKVPHRDFYNVRKVDTHVHHSACMNQKHLLRFIKSKMKKFPNEVVLFRDGRHLTLAEVFASINLTAYDLSIDTLDMHAHTDSFHRFDKFNLKYNPVGESRLRTIFLKTDNFIHGRYLAEITKEVISDLESSKYQMVEWRISIYGKSIDEWDKLAAWVVDNKLFSHNVRWLIQIPRLYDVYKASGLMETFEQVVKNVFQPLFEVTKDPLSHPKLHIFLQRVIGFDSVDDESKVERRLFKKFPVPKVWDTKQNPPYSYWIYYLYSNLVSLNYWRKKRGFNTLVLRPHCGEAGDSEHLAVAALCCHSISHGLLLRKVPLLQYVFYLDQIGIAMSPLSNNALFLAYERNPFHQYFKRGLNVSLSTDDPLQFAFTKEPLIEEYAVAAQIYKLNSVDMCELAKNSVKQSGYELAIKEHWLGRGCNKPGKEGNAMVKTNVPDRREEFRYFTLMQERDVLSKYVTYNAANEPPVQAAGNESKMSESVASLAGQTAGLGVATGNETANVETSSPVGHHIAKVASQVGLSAGRDQTWPSDPMSDHHLSGTDPRMFPGIFTRGHRTGSHRNLAQASDDRDTEDDIFGPET</sequence>
<dbReference type="Pfam" id="PF20736">
    <property type="entry name" value="Glyco_hydro127M"/>
    <property type="match status" value="1"/>
</dbReference>
<dbReference type="GO" id="GO:0055085">
    <property type="term" value="P:transmembrane transport"/>
    <property type="evidence" value="ECO:0007669"/>
    <property type="project" value="InterPro"/>
</dbReference>
<feature type="region of interest" description="Disordered" evidence="17">
    <location>
        <begin position="1253"/>
        <end position="1352"/>
    </location>
</feature>
<feature type="transmembrane region" description="Helical" evidence="18">
    <location>
        <begin position="302"/>
        <end position="320"/>
    </location>
</feature>
<feature type="transmembrane region" description="Helical" evidence="18">
    <location>
        <begin position="219"/>
        <end position="240"/>
    </location>
</feature>
<organism evidence="22 23">
    <name type="scientific">Fusarium oxysporum f. sp. conglutinans</name>
    <dbReference type="NCBI Taxonomy" id="100902"/>
    <lineage>
        <taxon>Eukaryota</taxon>
        <taxon>Fungi</taxon>
        <taxon>Dikarya</taxon>
        <taxon>Ascomycota</taxon>
        <taxon>Pezizomycotina</taxon>
        <taxon>Sordariomycetes</taxon>
        <taxon>Hypocreomycetidae</taxon>
        <taxon>Hypocreales</taxon>
        <taxon>Nectriaceae</taxon>
        <taxon>Fusarium</taxon>
        <taxon>Fusarium oxysporum species complex</taxon>
    </lineage>
</organism>
<dbReference type="EC" id="3.5.4.6" evidence="5"/>
<feature type="domain" description="Non-reducing end beta-L-arabinofuranosidase-like GH127 catalytic" evidence="19">
    <location>
        <begin position="377"/>
        <end position="791"/>
    </location>
</feature>
<evidence type="ECO:0000256" key="7">
    <source>
        <dbReference type="ARBA" id="ARBA00022597"/>
    </source>
</evidence>
<dbReference type="GO" id="GO:0005829">
    <property type="term" value="C:cytosol"/>
    <property type="evidence" value="ECO:0007669"/>
    <property type="project" value="TreeGrafter"/>
</dbReference>
<dbReference type="GO" id="GO:0032264">
    <property type="term" value="P:IMP salvage"/>
    <property type="evidence" value="ECO:0007669"/>
    <property type="project" value="UniProtKB-UniPathway"/>
</dbReference>
<dbReference type="CDD" id="cd01319">
    <property type="entry name" value="AMPD"/>
    <property type="match status" value="1"/>
</dbReference>
<comment type="similarity">
    <text evidence="4">Belongs to the metallo-dependent hydrolases superfamily. Adenosine and AMP deaminases family.</text>
</comment>
<evidence type="ECO:0000256" key="14">
    <source>
        <dbReference type="ARBA" id="ARBA00023136"/>
    </source>
</evidence>
<evidence type="ECO:0000256" key="11">
    <source>
        <dbReference type="ARBA" id="ARBA00022833"/>
    </source>
</evidence>
<keyword evidence="9" id="KW-0479">Metal-binding</keyword>
<dbReference type="Gene3D" id="4.10.800.20">
    <property type="match status" value="1"/>
</dbReference>
<dbReference type="GO" id="GO:0012505">
    <property type="term" value="C:endomembrane system"/>
    <property type="evidence" value="ECO:0007669"/>
    <property type="project" value="UniProtKB-SubCell"/>
</dbReference>
<keyword evidence="11" id="KW-0862">Zinc</keyword>
<dbReference type="InterPro" id="IPR012878">
    <property type="entry name" value="Beta-AFase-like_GH127_cat"/>
</dbReference>
<dbReference type="GO" id="GO:0046033">
    <property type="term" value="P:AMP metabolic process"/>
    <property type="evidence" value="ECO:0007669"/>
    <property type="project" value="TreeGrafter"/>
</dbReference>
<accession>A0A8H6H4E5</accession>
<evidence type="ECO:0000259" key="20">
    <source>
        <dbReference type="Pfam" id="PF20736"/>
    </source>
</evidence>
<dbReference type="FunFam" id="4.10.800.20:FF:000001">
    <property type="entry name" value="AMP deaminase"/>
    <property type="match status" value="1"/>
</dbReference>
<reference evidence="22 23" key="1">
    <citation type="journal article" date="2020" name="bioRxiv">
        <title>A chromosome-scale genome assembly for the Fusarium oxysporum strain Fo5176 to establish a model Arabidopsis-fungal pathosystem.</title>
        <authorList>
            <person name="Fokkens L."/>
            <person name="Guo L."/>
            <person name="Dora S."/>
            <person name="Wang B."/>
            <person name="Ye K."/>
            <person name="Sanchez-Rodriguez C."/>
            <person name="Croll D."/>
        </authorList>
    </citation>
    <scope>NUCLEOTIDE SEQUENCE [LARGE SCALE GENOMIC DNA]</scope>
    <source>
        <strain evidence="22 23">Fo5176</strain>
    </source>
</reference>
<evidence type="ECO:0000259" key="21">
    <source>
        <dbReference type="Pfam" id="PF20737"/>
    </source>
</evidence>
<evidence type="ECO:0000256" key="8">
    <source>
        <dbReference type="ARBA" id="ARBA00022692"/>
    </source>
</evidence>
<feature type="transmembrane region" description="Helical" evidence="18">
    <location>
        <begin position="158"/>
        <end position="179"/>
    </location>
</feature>
<evidence type="ECO:0000256" key="9">
    <source>
        <dbReference type="ARBA" id="ARBA00022723"/>
    </source>
</evidence>
<feature type="transmembrane region" description="Helical" evidence="18">
    <location>
        <begin position="134"/>
        <end position="152"/>
    </location>
</feature>
<feature type="region of interest" description="Disordered" evidence="17">
    <location>
        <begin position="1979"/>
        <end position="2009"/>
    </location>
</feature>
<evidence type="ECO:0000256" key="12">
    <source>
        <dbReference type="ARBA" id="ARBA00022989"/>
    </source>
</evidence>
<dbReference type="InterPro" id="IPR049046">
    <property type="entry name" value="Beta-AFase-like_GH127_middle"/>
</dbReference>
<evidence type="ECO:0000256" key="3">
    <source>
        <dbReference type="ARBA" id="ARBA00004955"/>
    </source>
</evidence>
<evidence type="ECO:0000256" key="16">
    <source>
        <dbReference type="ARBA" id="ARBA00078830"/>
    </source>
</evidence>
<dbReference type="PANTHER" id="PTHR11359">
    <property type="entry name" value="AMP DEAMINASE"/>
    <property type="match status" value="1"/>
</dbReference>
<keyword evidence="6" id="KW-0813">Transport</keyword>
<gene>
    <name evidence="22" type="ORF">HZS61_000428</name>
</gene>
<evidence type="ECO:0000256" key="10">
    <source>
        <dbReference type="ARBA" id="ARBA00022801"/>
    </source>
</evidence>
<keyword evidence="12 18" id="KW-1133">Transmembrane helix</keyword>
<evidence type="ECO:0000313" key="23">
    <source>
        <dbReference type="Proteomes" id="UP000593570"/>
    </source>
</evidence>
<dbReference type="InterPro" id="IPR008928">
    <property type="entry name" value="6-hairpin_glycosidase_sf"/>
</dbReference>